<reference evidence="1" key="2">
    <citation type="submission" date="2021-01" db="UniProtKB">
        <authorList>
            <consortium name="EnsemblMetazoa"/>
        </authorList>
    </citation>
    <scope>IDENTIFICATION</scope>
</reference>
<dbReference type="OrthoDB" id="5986462at2759"/>
<dbReference type="Proteomes" id="UP000007110">
    <property type="component" value="Unassembled WGS sequence"/>
</dbReference>
<dbReference type="PANTHER" id="PTHR46704:SF9">
    <property type="entry name" value="BHLH DOMAIN-CONTAINING PROTEIN"/>
    <property type="match status" value="1"/>
</dbReference>
<accession>A0A7M7NJR0</accession>
<evidence type="ECO:0000313" key="2">
    <source>
        <dbReference type="Proteomes" id="UP000007110"/>
    </source>
</evidence>
<protein>
    <recommendedName>
        <fullName evidence="3">Tesmin/TSO1-like CXC domain-containing protein</fullName>
    </recommendedName>
</protein>
<reference evidence="2" key="1">
    <citation type="submission" date="2015-02" db="EMBL/GenBank/DDBJ databases">
        <title>Genome sequencing for Strongylocentrotus purpuratus.</title>
        <authorList>
            <person name="Murali S."/>
            <person name="Liu Y."/>
            <person name="Vee V."/>
            <person name="English A."/>
            <person name="Wang M."/>
            <person name="Skinner E."/>
            <person name="Han Y."/>
            <person name="Muzny D.M."/>
            <person name="Worley K.C."/>
            <person name="Gibbs R.A."/>
        </authorList>
    </citation>
    <scope>NUCLEOTIDE SEQUENCE</scope>
</reference>
<sequence>MYIANQLRDGDPAVFFSHENQAYPPSISNSRKLRLTSSKSKLLTCLNTNGQGEPPAQVDCKIFDGAALVHGLPATSVSTFEDYARTVFKPVLNRELQGVRRLDLVWDRYLACSIKESTRQKRGSGVRTKVASKTKMPVKWKDFLQDSTNKEELFAFLTQTVAAGECPKGKELYVTSGTSVITRGDCEPMEDCTHEEADTRIIVHLQHAAERGSKKIVIRTVDTDIIAILVGQLPSLIVEYPDIDIWVAFGMGKNFCHYNINNICRNLGEDKSLALPLFHAYTGCDTTSCFLAKGKKSAWRVWKSYPEVTQAFLHFVDRPFRAVDVSCEHFRHLERFTVLLYDITSNLLSVNEARRELFCKKKRSLENIPPTQDALLQHIKRVLYQGGIWTTCRQAQPSVPPPEGWGWTMEDNHWAPVWMTIPEAAKVCKELIRCGCKSESGCVSRCRCTKAGLPCTELCSCNCQK</sequence>
<dbReference type="KEGG" id="spu:105439081"/>
<dbReference type="OMA" id="CIHINTV"/>
<evidence type="ECO:0000313" key="1">
    <source>
        <dbReference type="EnsemblMetazoa" id="XP_030837312"/>
    </source>
</evidence>
<dbReference type="EnsemblMetazoa" id="XM_030981452">
    <property type="protein sequence ID" value="XP_030837312"/>
    <property type="gene ID" value="LOC105439081"/>
</dbReference>
<proteinExistence type="predicted"/>
<evidence type="ECO:0008006" key="3">
    <source>
        <dbReference type="Google" id="ProtNLM"/>
    </source>
</evidence>
<name>A0A7M7NJR0_STRPU</name>
<dbReference type="RefSeq" id="XP_030837312.1">
    <property type="nucleotide sequence ID" value="XM_030981452.1"/>
</dbReference>
<dbReference type="AlphaFoldDB" id="A0A7M7NJR0"/>
<keyword evidence="2" id="KW-1185">Reference proteome</keyword>
<dbReference type="PANTHER" id="PTHR46704">
    <property type="entry name" value="CXC DOMAIN-CONTAINING PROTEIN-RELATED"/>
    <property type="match status" value="1"/>
</dbReference>
<organism evidence="1 2">
    <name type="scientific">Strongylocentrotus purpuratus</name>
    <name type="common">Purple sea urchin</name>
    <dbReference type="NCBI Taxonomy" id="7668"/>
    <lineage>
        <taxon>Eukaryota</taxon>
        <taxon>Metazoa</taxon>
        <taxon>Echinodermata</taxon>
        <taxon>Eleutherozoa</taxon>
        <taxon>Echinozoa</taxon>
        <taxon>Echinoidea</taxon>
        <taxon>Euechinoidea</taxon>
        <taxon>Echinacea</taxon>
        <taxon>Camarodonta</taxon>
        <taxon>Echinidea</taxon>
        <taxon>Strongylocentrotidae</taxon>
        <taxon>Strongylocentrotus</taxon>
    </lineage>
</organism>
<dbReference type="InParanoid" id="A0A7M7NJR0"/>
<dbReference type="GeneID" id="105439081"/>